<feature type="signal peptide" evidence="7">
    <location>
        <begin position="1"/>
        <end position="23"/>
    </location>
</feature>
<dbReference type="RefSeq" id="WP_212976888.1">
    <property type="nucleotide sequence ID" value="NZ_AP025343.1"/>
</dbReference>
<evidence type="ECO:0008006" key="10">
    <source>
        <dbReference type="Google" id="ProtNLM"/>
    </source>
</evidence>
<reference evidence="8 9" key="1">
    <citation type="submission" date="2021-03" db="EMBL/GenBank/DDBJ databases">
        <title>Antimicrobial resistance genes in bacteria isolated from Japanese honey, and their potential for conferring macrolide and lincosamide resistance in the American foulbrood pathogen Paenibacillus larvae.</title>
        <authorList>
            <person name="Okamoto M."/>
            <person name="Kumagai M."/>
            <person name="Kanamori H."/>
            <person name="Takamatsu D."/>
        </authorList>
    </citation>
    <scope>NUCLEOTIDE SEQUENCE [LARGE SCALE GENOMIC DNA]</scope>
    <source>
        <strain evidence="8 9">J34TS1</strain>
    </source>
</reference>
<evidence type="ECO:0000313" key="9">
    <source>
        <dbReference type="Proteomes" id="UP000682811"/>
    </source>
</evidence>
<feature type="chain" id="PRO_5038909576" description="Extracellular solute-binding protein" evidence="7">
    <location>
        <begin position="24"/>
        <end position="550"/>
    </location>
</feature>
<dbReference type="InterPro" id="IPR006059">
    <property type="entry name" value="SBP"/>
</dbReference>
<dbReference type="Proteomes" id="UP000682811">
    <property type="component" value="Unassembled WGS sequence"/>
</dbReference>
<dbReference type="Pfam" id="PF01547">
    <property type="entry name" value="SBP_bac_1"/>
    <property type="match status" value="1"/>
</dbReference>
<evidence type="ECO:0000256" key="2">
    <source>
        <dbReference type="ARBA" id="ARBA00022729"/>
    </source>
</evidence>
<dbReference type="AlphaFoldDB" id="A0A919Y8E3"/>
<evidence type="ECO:0000256" key="3">
    <source>
        <dbReference type="ARBA" id="ARBA00023136"/>
    </source>
</evidence>
<dbReference type="EMBL" id="BORT01000002">
    <property type="protein sequence ID" value="GIO45719.1"/>
    <property type="molecule type" value="Genomic_DNA"/>
</dbReference>
<keyword evidence="5" id="KW-0449">Lipoprotein</keyword>
<keyword evidence="2 7" id="KW-0732">Signal</keyword>
<evidence type="ECO:0000256" key="6">
    <source>
        <dbReference type="SAM" id="MobiDB-lite"/>
    </source>
</evidence>
<gene>
    <name evidence="8" type="ORF">J34TS1_04840</name>
</gene>
<keyword evidence="1" id="KW-1003">Cell membrane</keyword>
<dbReference type="InterPro" id="IPR050490">
    <property type="entry name" value="Bact_solute-bd_prot1"/>
</dbReference>
<dbReference type="PANTHER" id="PTHR43649:SF33">
    <property type="entry name" value="POLYGALACTURONAN_RHAMNOGALACTURONAN-BINDING PROTEIN YTCQ"/>
    <property type="match status" value="1"/>
</dbReference>
<protein>
    <recommendedName>
        <fullName evidence="10">Extracellular solute-binding protein</fullName>
    </recommendedName>
</protein>
<evidence type="ECO:0000256" key="7">
    <source>
        <dbReference type="SAM" id="SignalP"/>
    </source>
</evidence>
<evidence type="ECO:0000256" key="1">
    <source>
        <dbReference type="ARBA" id="ARBA00022475"/>
    </source>
</evidence>
<dbReference type="Gene3D" id="3.40.190.10">
    <property type="entry name" value="Periplasmic binding protein-like II"/>
    <property type="match status" value="2"/>
</dbReference>
<accession>A0A919Y8E3</accession>
<sequence length="550" mass="61757">MKRWKRSLMSMVAAVLVIGSVTACGSGSSSNGGGTKKEEAGGTASTDKQTSKLKLLGPQGSNKYIKFDDRDKYPVWKEVDKMFTDAGLDLEYEMVPAEQYKVVIQTRMASGSSLPDIVNISALDNTTVLNLAKQGVLLDLNPLIEKYSNGNIKKMYNEEFPFAKKSTTSPDDKMYWFSDLHKKTYQGNTPAPVSLTMLIRKDWLDKLNLPVPTNAQEYLETLKAFRDKDANGSGKKDEVLVYDPSLFSGAIAQWFGLGTDITAVDVENKKVVSPWYQDGIKDYFRYLQQLVKEGVLDTSLIGATGEQKQQKMTENQVASLTDYNLESYQEPTIKGGGEFLPLMPLKAVDNITPAAQLEPPFLVWQKYAITKDCKDPEAAIKFFDTVYSDKYADLLFWGIKGQMYKVDSNGAKVYINQVSEEELAKMGQATGSQLFGDTVFPRVQFANLEYELSGAPKEKADHELNILNYKPYFVNMNDIYLAIPDDKQLEKKTKILTNLTTYSQELATKLALGQKSLDDWDQYISELKKLGLDELLEINQQLLDRYNGIQ</sequence>
<evidence type="ECO:0000256" key="5">
    <source>
        <dbReference type="ARBA" id="ARBA00023288"/>
    </source>
</evidence>
<dbReference type="SUPFAM" id="SSF53850">
    <property type="entry name" value="Periplasmic binding protein-like II"/>
    <property type="match status" value="1"/>
</dbReference>
<dbReference type="PROSITE" id="PS51257">
    <property type="entry name" value="PROKAR_LIPOPROTEIN"/>
    <property type="match status" value="1"/>
</dbReference>
<evidence type="ECO:0000256" key="4">
    <source>
        <dbReference type="ARBA" id="ARBA00023139"/>
    </source>
</evidence>
<name>A0A919Y8E3_9BACL</name>
<keyword evidence="3" id="KW-0472">Membrane</keyword>
<keyword evidence="4" id="KW-0564">Palmitate</keyword>
<keyword evidence="9" id="KW-1185">Reference proteome</keyword>
<proteinExistence type="predicted"/>
<organism evidence="8 9">
    <name type="scientific">Paenibacillus azoreducens</name>
    <dbReference type="NCBI Taxonomy" id="116718"/>
    <lineage>
        <taxon>Bacteria</taxon>
        <taxon>Bacillati</taxon>
        <taxon>Bacillota</taxon>
        <taxon>Bacilli</taxon>
        <taxon>Bacillales</taxon>
        <taxon>Paenibacillaceae</taxon>
        <taxon>Paenibacillus</taxon>
    </lineage>
</organism>
<dbReference type="PANTHER" id="PTHR43649">
    <property type="entry name" value="ARABINOSE-BINDING PROTEIN-RELATED"/>
    <property type="match status" value="1"/>
</dbReference>
<feature type="region of interest" description="Disordered" evidence="6">
    <location>
        <begin position="25"/>
        <end position="55"/>
    </location>
</feature>
<evidence type="ECO:0000313" key="8">
    <source>
        <dbReference type="EMBL" id="GIO45719.1"/>
    </source>
</evidence>
<comment type="caution">
    <text evidence="8">The sequence shown here is derived from an EMBL/GenBank/DDBJ whole genome shotgun (WGS) entry which is preliminary data.</text>
</comment>